<keyword evidence="1" id="KW-0812">Transmembrane</keyword>
<sequence length="146" mass="15674">MPTAAKLFSAICLVIVAYVTSEFVKAGMPASRDFGLFSEVNAAIGGLCGWFIVGPRAGRGVSAAIANGFTGTAAALFWCLFVQSANEMVDNSFDRKYRTVVDALMSVFEIAIDFSEKLVDPMVILTMLVGGIITGLIAEKVSRHWR</sequence>
<evidence type="ECO:0000313" key="2">
    <source>
        <dbReference type="EMBL" id="CUH76813.1"/>
    </source>
</evidence>
<dbReference type="InterPro" id="IPR047784">
    <property type="entry name" value="TrgA"/>
</dbReference>
<name>A0A0P1G573_9RHOB</name>
<evidence type="ECO:0000313" key="3">
    <source>
        <dbReference type="Proteomes" id="UP000054935"/>
    </source>
</evidence>
<dbReference type="STRING" id="441103.TRN7648_01139"/>
<reference evidence="2 3" key="1">
    <citation type="submission" date="2015-09" db="EMBL/GenBank/DDBJ databases">
        <authorList>
            <consortium name="Swine Surveillance"/>
        </authorList>
    </citation>
    <scope>NUCLEOTIDE SEQUENCE [LARGE SCALE GENOMIC DNA]</scope>
    <source>
        <strain evidence="2 3">CECT 7648</strain>
    </source>
</reference>
<dbReference type="RefSeq" id="WP_058246670.1">
    <property type="nucleotide sequence ID" value="NZ_CYSE01000002.1"/>
</dbReference>
<protein>
    <recommendedName>
        <fullName evidence="4">Tellurium resistance protein</fullName>
    </recommendedName>
</protein>
<organism evidence="2 3">
    <name type="scientific">Tropicibacter naphthalenivorans</name>
    <dbReference type="NCBI Taxonomy" id="441103"/>
    <lineage>
        <taxon>Bacteria</taxon>
        <taxon>Pseudomonadati</taxon>
        <taxon>Pseudomonadota</taxon>
        <taxon>Alphaproteobacteria</taxon>
        <taxon>Rhodobacterales</taxon>
        <taxon>Roseobacteraceae</taxon>
        <taxon>Tropicibacter</taxon>
    </lineage>
</organism>
<keyword evidence="1" id="KW-0472">Membrane</keyword>
<keyword evidence="1" id="KW-1133">Transmembrane helix</keyword>
<evidence type="ECO:0008006" key="4">
    <source>
        <dbReference type="Google" id="ProtNLM"/>
    </source>
</evidence>
<feature type="transmembrane region" description="Helical" evidence="1">
    <location>
        <begin position="118"/>
        <end position="138"/>
    </location>
</feature>
<feature type="transmembrane region" description="Helical" evidence="1">
    <location>
        <begin position="65"/>
        <end position="85"/>
    </location>
</feature>
<dbReference type="NCBIfam" id="NF033773">
    <property type="entry name" value="tellur_TrgA"/>
    <property type="match status" value="1"/>
</dbReference>
<dbReference type="OrthoDB" id="7869508at2"/>
<dbReference type="Proteomes" id="UP000054935">
    <property type="component" value="Unassembled WGS sequence"/>
</dbReference>
<keyword evidence="3" id="KW-1185">Reference proteome</keyword>
<feature type="transmembrane region" description="Helical" evidence="1">
    <location>
        <begin position="36"/>
        <end position="53"/>
    </location>
</feature>
<dbReference type="AlphaFoldDB" id="A0A0P1G573"/>
<accession>A0A0P1G573</accession>
<proteinExistence type="predicted"/>
<dbReference type="EMBL" id="CYSE01000002">
    <property type="protein sequence ID" value="CUH76813.1"/>
    <property type="molecule type" value="Genomic_DNA"/>
</dbReference>
<evidence type="ECO:0000256" key="1">
    <source>
        <dbReference type="SAM" id="Phobius"/>
    </source>
</evidence>
<gene>
    <name evidence="2" type="ORF">TRN7648_01139</name>
</gene>